<comment type="caution">
    <text evidence="1">The sequence shown here is derived from an EMBL/GenBank/DDBJ whole genome shotgun (WGS) entry which is preliminary data.</text>
</comment>
<protein>
    <submittedName>
        <fullName evidence="1">Unnamed protein product</fullName>
    </submittedName>
</protein>
<accession>A0ACB5TLW0</accession>
<reference evidence="1" key="1">
    <citation type="submission" date="2023-04" db="EMBL/GenBank/DDBJ databases">
        <title>Candida boidinii NBRC 1967.</title>
        <authorList>
            <person name="Ichikawa N."/>
            <person name="Sato H."/>
            <person name="Tonouchi N."/>
        </authorList>
    </citation>
    <scope>NUCLEOTIDE SEQUENCE</scope>
    <source>
        <strain evidence="1">NBRC 1967</strain>
    </source>
</reference>
<name>A0ACB5TLW0_CANBO</name>
<dbReference type="Proteomes" id="UP001165101">
    <property type="component" value="Unassembled WGS sequence"/>
</dbReference>
<sequence length="81" mass="8611">MLKAAQGYTEQGAGERTWAGLIPAELPLVSTLLAAHTNILPKWEGGAASWAEGELAPQAIRFTAPQIQRSTLPLFHSSTAL</sequence>
<organism evidence="1 2">
    <name type="scientific">Candida boidinii</name>
    <name type="common">Yeast</name>
    <dbReference type="NCBI Taxonomy" id="5477"/>
    <lineage>
        <taxon>Eukaryota</taxon>
        <taxon>Fungi</taxon>
        <taxon>Dikarya</taxon>
        <taxon>Ascomycota</taxon>
        <taxon>Saccharomycotina</taxon>
        <taxon>Pichiomycetes</taxon>
        <taxon>Pichiales</taxon>
        <taxon>Pichiaceae</taxon>
        <taxon>Ogataea</taxon>
        <taxon>Ogataea/Candida clade</taxon>
    </lineage>
</organism>
<dbReference type="EMBL" id="BSXV01000967">
    <property type="protein sequence ID" value="GME91283.1"/>
    <property type="molecule type" value="Genomic_DNA"/>
</dbReference>
<evidence type="ECO:0000313" key="2">
    <source>
        <dbReference type="Proteomes" id="UP001165101"/>
    </source>
</evidence>
<keyword evidence="2" id="KW-1185">Reference proteome</keyword>
<proteinExistence type="predicted"/>
<gene>
    <name evidence="1" type="ORF">Cboi01_000224100</name>
</gene>
<evidence type="ECO:0000313" key="1">
    <source>
        <dbReference type="EMBL" id="GME91283.1"/>
    </source>
</evidence>